<dbReference type="Gene3D" id="1.20.58.220">
    <property type="entry name" value="Phosphate transport system protein phou homolog 2, domain 2"/>
    <property type="match status" value="1"/>
</dbReference>
<evidence type="ECO:0000256" key="4">
    <source>
        <dbReference type="ARBA" id="ARBA00022448"/>
    </source>
</evidence>
<comment type="similarity">
    <text evidence="2 7">Belongs to the PhoU family.</text>
</comment>
<comment type="subunit">
    <text evidence="3 7">Homodimer.</text>
</comment>
<dbReference type="GO" id="GO:0030643">
    <property type="term" value="P:intracellular phosphate ion homeostasis"/>
    <property type="evidence" value="ECO:0007669"/>
    <property type="project" value="InterPro"/>
</dbReference>
<dbReference type="RefSeq" id="WP_093310300.1">
    <property type="nucleotide sequence ID" value="NZ_FNPV01000001.1"/>
</dbReference>
<comment type="subcellular location">
    <subcellularLocation>
        <location evidence="1 7">Cytoplasm</location>
    </subcellularLocation>
</comment>
<feature type="domain" description="PhoU" evidence="8">
    <location>
        <begin position="119"/>
        <end position="204"/>
    </location>
</feature>
<proteinExistence type="inferred from homology"/>
<dbReference type="GO" id="GO:0005737">
    <property type="term" value="C:cytoplasm"/>
    <property type="evidence" value="ECO:0007669"/>
    <property type="project" value="UniProtKB-SubCell"/>
</dbReference>
<dbReference type="PANTHER" id="PTHR42930:SF3">
    <property type="entry name" value="PHOSPHATE-SPECIFIC TRANSPORT SYSTEM ACCESSORY PROTEIN PHOU"/>
    <property type="match status" value="1"/>
</dbReference>
<dbReference type="AlphaFoldDB" id="A0A1H3IWJ5"/>
<dbReference type="NCBIfam" id="TIGR02135">
    <property type="entry name" value="phoU_full"/>
    <property type="match status" value="1"/>
</dbReference>
<feature type="domain" description="PhoU" evidence="8">
    <location>
        <begin position="16"/>
        <end position="103"/>
    </location>
</feature>
<dbReference type="EMBL" id="FNPV01000001">
    <property type="protein sequence ID" value="SDY32123.1"/>
    <property type="molecule type" value="Genomic_DNA"/>
</dbReference>
<dbReference type="PIRSF" id="PIRSF003107">
    <property type="entry name" value="PhoU"/>
    <property type="match status" value="1"/>
</dbReference>
<dbReference type="PANTHER" id="PTHR42930">
    <property type="entry name" value="PHOSPHATE-SPECIFIC TRANSPORT SYSTEM ACCESSORY PROTEIN PHOU"/>
    <property type="match status" value="1"/>
</dbReference>
<name>A0A1H3IWJ5_9FIRM</name>
<evidence type="ECO:0000256" key="7">
    <source>
        <dbReference type="PIRNR" id="PIRNR003107"/>
    </source>
</evidence>
<dbReference type="FunFam" id="1.20.58.220:FF:000004">
    <property type="entry name" value="Phosphate-specific transport system accessory protein PhoU"/>
    <property type="match status" value="1"/>
</dbReference>
<dbReference type="Proteomes" id="UP000199230">
    <property type="component" value="Unassembled WGS sequence"/>
</dbReference>
<sequence length="216" mass="25118">MRTSYIERLKGLKVKLLKMGSMVQEIVEESLQALMEQDMERAAKIYEMDDCIDRMELEIEMECMELIALQQPMAKDLRIIGTILKAITDLERMGDHAVNIAKQTKLIGKEPFIKPLVDIPQMAHLAENMVAKCLDSFLKEDLTLAKEVSYDDDDVDEIYERVYMELMEMMIEDQKIIKQAFHLLLIARFLERIADHATNISERVIYMVTAERVEIN</sequence>
<accession>A0A1H3IWJ5</accession>
<evidence type="ECO:0000256" key="6">
    <source>
        <dbReference type="ARBA" id="ARBA00022592"/>
    </source>
</evidence>
<keyword evidence="6 7" id="KW-0592">Phosphate transport</keyword>
<dbReference type="InterPro" id="IPR026022">
    <property type="entry name" value="PhoU_dom"/>
</dbReference>
<evidence type="ECO:0000313" key="9">
    <source>
        <dbReference type="EMBL" id="SDY32123.1"/>
    </source>
</evidence>
<evidence type="ECO:0000256" key="2">
    <source>
        <dbReference type="ARBA" id="ARBA00008107"/>
    </source>
</evidence>
<dbReference type="InterPro" id="IPR028366">
    <property type="entry name" value="PhoU"/>
</dbReference>
<dbReference type="SUPFAM" id="SSF109755">
    <property type="entry name" value="PhoU-like"/>
    <property type="match status" value="1"/>
</dbReference>
<gene>
    <name evidence="9" type="ORF">SAMN05192546_101319</name>
</gene>
<protein>
    <recommendedName>
        <fullName evidence="7">Phosphate-specific transport system accessory protein PhoU</fullName>
    </recommendedName>
</protein>
<evidence type="ECO:0000256" key="1">
    <source>
        <dbReference type="ARBA" id="ARBA00004496"/>
    </source>
</evidence>
<keyword evidence="4 7" id="KW-0813">Transport</keyword>
<keyword evidence="5 7" id="KW-0963">Cytoplasm</keyword>
<dbReference type="InterPro" id="IPR038078">
    <property type="entry name" value="PhoU-like_sf"/>
</dbReference>
<evidence type="ECO:0000256" key="5">
    <source>
        <dbReference type="ARBA" id="ARBA00022490"/>
    </source>
</evidence>
<organism evidence="9 10">
    <name type="scientific">Tindallia californiensis</name>
    <dbReference type="NCBI Taxonomy" id="159292"/>
    <lineage>
        <taxon>Bacteria</taxon>
        <taxon>Bacillati</taxon>
        <taxon>Bacillota</taxon>
        <taxon>Clostridia</taxon>
        <taxon>Peptostreptococcales</taxon>
        <taxon>Tindalliaceae</taxon>
        <taxon>Tindallia</taxon>
    </lineage>
</organism>
<dbReference type="GO" id="GO:0045936">
    <property type="term" value="P:negative regulation of phosphate metabolic process"/>
    <property type="evidence" value="ECO:0007669"/>
    <property type="project" value="InterPro"/>
</dbReference>
<dbReference type="Pfam" id="PF01895">
    <property type="entry name" value="PhoU"/>
    <property type="match status" value="2"/>
</dbReference>
<comment type="function">
    <text evidence="7">Plays a role in the regulation of phosphate uptake.</text>
</comment>
<evidence type="ECO:0000313" key="10">
    <source>
        <dbReference type="Proteomes" id="UP000199230"/>
    </source>
</evidence>
<evidence type="ECO:0000259" key="8">
    <source>
        <dbReference type="Pfam" id="PF01895"/>
    </source>
</evidence>
<dbReference type="OrthoDB" id="9814256at2"/>
<keyword evidence="10" id="KW-1185">Reference proteome</keyword>
<dbReference type="STRING" id="159292.SAMN05192546_101319"/>
<reference evidence="9 10" key="1">
    <citation type="submission" date="2016-10" db="EMBL/GenBank/DDBJ databases">
        <authorList>
            <person name="de Groot N.N."/>
        </authorList>
    </citation>
    <scope>NUCLEOTIDE SEQUENCE [LARGE SCALE GENOMIC DNA]</scope>
    <source>
        <strain evidence="9 10">APO</strain>
    </source>
</reference>
<evidence type="ECO:0000256" key="3">
    <source>
        <dbReference type="ARBA" id="ARBA00011738"/>
    </source>
</evidence>
<dbReference type="GO" id="GO:0006817">
    <property type="term" value="P:phosphate ion transport"/>
    <property type="evidence" value="ECO:0007669"/>
    <property type="project" value="UniProtKB-KW"/>
</dbReference>